<sequence>MFLRKPAAASCFYCLSVQNPAPRDPTAFKCTECATWNRFSRSGEILSDEPAMHDASLNTVNFARRGSPSKTSLPSSFATSVFCRACQTNQTLLLNLLSNYLPDSEDPTYAAMLEQFPAYKESLHQRYPPVCRNCQANVDDELQKKNYMARTSALGSRLKETRRMETVRAIKPDLPRDVLVWRLRGALWLLTQVSTVSLLALGILDRLHVVFLSSPAVALAVTLLSFSWMFWDPTWHTVRRTTLAGQRIRVLGRPQYIRYQLIAWLSRLIVCVVGIANVRSLVTVARPRPWLVTALIIDLTCLALSLLSLRIQRPTPIRLIDTSRYQKAQEAPPPSVDADPEPLLSALSLAPQPIIPKLPAPVFGQTSTPQAPASLAQVDDDEMDWTPTGPNAEAGDSWLHPQRFFAPEQPTGLEALLERTTIRDETGATSTSAPAQSSSSSTPRRWLIYGTAMALVIAFLWAAMERGQEPVYVRPSLRSEQVRMPATNAYAHDRTPRDPHLHVPRREI</sequence>
<evidence type="ECO:0000256" key="1">
    <source>
        <dbReference type="ARBA" id="ARBA00004473"/>
    </source>
</evidence>
<feature type="transmembrane region" description="Helical" evidence="7">
    <location>
        <begin position="186"/>
        <end position="204"/>
    </location>
</feature>
<evidence type="ECO:0000256" key="6">
    <source>
        <dbReference type="SAM" id="MobiDB-lite"/>
    </source>
</evidence>
<dbReference type="InParanoid" id="A0A165IRH0"/>
<name>A0A165IRH0_EXIGL</name>
<evidence type="ECO:0000313" key="9">
    <source>
        <dbReference type="EMBL" id="KZV93772.1"/>
    </source>
</evidence>
<evidence type="ECO:0000256" key="3">
    <source>
        <dbReference type="ARBA" id="ARBA00022989"/>
    </source>
</evidence>
<dbReference type="Proteomes" id="UP000077266">
    <property type="component" value="Unassembled WGS sequence"/>
</dbReference>
<dbReference type="GO" id="GO:0005637">
    <property type="term" value="C:nuclear inner membrane"/>
    <property type="evidence" value="ECO:0007669"/>
    <property type="project" value="UniProtKB-SubCell"/>
</dbReference>
<accession>A0A165IRH0</accession>
<dbReference type="PANTHER" id="PTHR28538:SF1">
    <property type="entry name" value="INTEGRAL INNER NUCLEAR MEMBRANE PROTEIN IMA1"/>
    <property type="match status" value="1"/>
</dbReference>
<feature type="transmembrane region" description="Helical" evidence="7">
    <location>
        <begin position="446"/>
        <end position="464"/>
    </location>
</feature>
<feature type="region of interest" description="Disordered" evidence="6">
    <location>
        <begin position="488"/>
        <end position="508"/>
    </location>
</feature>
<keyword evidence="5" id="KW-0539">Nucleus</keyword>
<feature type="domain" description="Ima1 N-terminal" evidence="8">
    <location>
        <begin position="10"/>
        <end position="138"/>
    </location>
</feature>
<dbReference type="GO" id="GO:0071765">
    <property type="term" value="P:nuclear inner membrane organization"/>
    <property type="evidence" value="ECO:0007669"/>
    <property type="project" value="InterPro"/>
</dbReference>
<feature type="transmembrane region" description="Helical" evidence="7">
    <location>
        <begin position="210"/>
        <end position="231"/>
    </location>
</feature>
<dbReference type="InterPro" id="IPR042321">
    <property type="entry name" value="Ima1"/>
</dbReference>
<feature type="transmembrane region" description="Helical" evidence="7">
    <location>
        <begin position="290"/>
        <end position="309"/>
    </location>
</feature>
<dbReference type="PANTHER" id="PTHR28538">
    <property type="entry name" value="INTEGRAL INNER NUCLEAR MEMBRANE PROTEIN IMA1"/>
    <property type="match status" value="1"/>
</dbReference>
<evidence type="ECO:0000256" key="5">
    <source>
        <dbReference type="ARBA" id="ARBA00023242"/>
    </source>
</evidence>
<evidence type="ECO:0000256" key="7">
    <source>
        <dbReference type="SAM" id="Phobius"/>
    </source>
</evidence>
<comment type="subcellular location">
    <subcellularLocation>
        <location evidence="1">Nucleus inner membrane</location>
        <topology evidence="1">Multi-pass membrane protein</topology>
    </subcellularLocation>
</comment>
<keyword evidence="2 7" id="KW-0812">Transmembrane</keyword>
<dbReference type="OrthoDB" id="5966927at2759"/>
<proteinExistence type="predicted"/>
<dbReference type="GO" id="GO:0034992">
    <property type="term" value="C:microtubule organizing center attachment site"/>
    <property type="evidence" value="ECO:0007669"/>
    <property type="project" value="TreeGrafter"/>
</dbReference>
<feature type="compositionally biased region" description="Basic and acidic residues" evidence="6">
    <location>
        <begin position="491"/>
        <end position="508"/>
    </location>
</feature>
<dbReference type="GO" id="GO:0034506">
    <property type="term" value="C:chromosome, centromeric core domain"/>
    <property type="evidence" value="ECO:0007669"/>
    <property type="project" value="TreeGrafter"/>
</dbReference>
<keyword evidence="3 7" id="KW-1133">Transmembrane helix</keyword>
<dbReference type="EMBL" id="KV425984">
    <property type="protein sequence ID" value="KZV93772.1"/>
    <property type="molecule type" value="Genomic_DNA"/>
</dbReference>
<dbReference type="Pfam" id="PF09779">
    <property type="entry name" value="Ima1_N"/>
    <property type="match status" value="1"/>
</dbReference>
<evidence type="ECO:0000256" key="4">
    <source>
        <dbReference type="ARBA" id="ARBA00023136"/>
    </source>
</evidence>
<dbReference type="InterPro" id="IPR018617">
    <property type="entry name" value="Ima1_N"/>
</dbReference>
<feature type="transmembrane region" description="Helical" evidence="7">
    <location>
        <begin position="256"/>
        <end position="278"/>
    </location>
</feature>
<evidence type="ECO:0000313" key="10">
    <source>
        <dbReference type="Proteomes" id="UP000077266"/>
    </source>
</evidence>
<organism evidence="9 10">
    <name type="scientific">Exidia glandulosa HHB12029</name>
    <dbReference type="NCBI Taxonomy" id="1314781"/>
    <lineage>
        <taxon>Eukaryota</taxon>
        <taxon>Fungi</taxon>
        <taxon>Dikarya</taxon>
        <taxon>Basidiomycota</taxon>
        <taxon>Agaricomycotina</taxon>
        <taxon>Agaricomycetes</taxon>
        <taxon>Auriculariales</taxon>
        <taxon>Exidiaceae</taxon>
        <taxon>Exidia</taxon>
    </lineage>
</organism>
<gene>
    <name evidence="9" type="ORF">EXIGLDRAFT_767754</name>
</gene>
<evidence type="ECO:0000256" key="2">
    <source>
        <dbReference type="ARBA" id="ARBA00022692"/>
    </source>
</evidence>
<dbReference type="AlphaFoldDB" id="A0A165IRH0"/>
<reference evidence="9 10" key="1">
    <citation type="journal article" date="2016" name="Mol. Biol. Evol.">
        <title>Comparative Genomics of Early-Diverging Mushroom-Forming Fungi Provides Insights into the Origins of Lignocellulose Decay Capabilities.</title>
        <authorList>
            <person name="Nagy L.G."/>
            <person name="Riley R."/>
            <person name="Tritt A."/>
            <person name="Adam C."/>
            <person name="Daum C."/>
            <person name="Floudas D."/>
            <person name="Sun H."/>
            <person name="Yadav J.S."/>
            <person name="Pangilinan J."/>
            <person name="Larsson K.H."/>
            <person name="Matsuura K."/>
            <person name="Barry K."/>
            <person name="Labutti K."/>
            <person name="Kuo R."/>
            <person name="Ohm R.A."/>
            <person name="Bhattacharya S.S."/>
            <person name="Shirouzu T."/>
            <person name="Yoshinaga Y."/>
            <person name="Martin F.M."/>
            <person name="Grigoriev I.V."/>
            <person name="Hibbett D.S."/>
        </authorList>
    </citation>
    <scope>NUCLEOTIDE SEQUENCE [LARGE SCALE GENOMIC DNA]</scope>
    <source>
        <strain evidence="9 10">HHB12029</strain>
    </source>
</reference>
<keyword evidence="4 7" id="KW-0472">Membrane</keyword>
<dbReference type="STRING" id="1314781.A0A165IRH0"/>
<dbReference type="GO" id="GO:0044732">
    <property type="term" value="C:mitotic spindle pole body"/>
    <property type="evidence" value="ECO:0007669"/>
    <property type="project" value="TreeGrafter"/>
</dbReference>
<evidence type="ECO:0000259" key="8">
    <source>
        <dbReference type="Pfam" id="PF09779"/>
    </source>
</evidence>
<keyword evidence="10" id="KW-1185">Reference proteome</keyword>
<protein>
    <recommendedName>
        <fullName evidence="8">Ima1 N-terminal domain-containing protein</fullName>
    </recommendedName>
</protein>